<dbReference type="PANTHER" id="PTHR11922">
    <property type="entry name" value="GMP SYNTHASE-RELATED"/>
    <property type="match status" value="1"/>
</dbReference>
<dbReference type="SUPFAM" id="SSF52317">
    <property type="entry name" value="Class I glutamine amidotransferase-like"/>
    <property type="match status" value="1"/>
</dbReference>
<evidence type="ECO:0000256" key="1">
    <source>
        <dbReference type="ARBA" id="ARBA00005153"/>
    </source>
</evidence>
<dbReference type="PROSITE" id="PS51553">
    <property type="entry name" value="GMPS_ATP_PPASE"/>
    <property type="match status" value="1"/>
</dbReference>
<dbReference type="PRINTS" id="PR00096">
    <property type="entry name" value="GATASE"/>
</dbReference>
<dbReference type="InterPro" id="IPR001674">
    <property type="entry name" value="GMP_synth_C"/>
</dbReference>
<sequence length="523" mass="57399">MKHDGIAVIDFGGQYAHLIATKVRRHGVLAEIRQPEDPIEAFEGFKGIIISGSPSLASHGEDSEYTHAIYDLDVPIIGFCFGHQEIARHYDGEVIHGGREWGKVNLHLTGEHPLFAGLGPVEQVFMSHYDSIASVGADFQELGYSKATEGSEGHRFAAIGSDTLRRYGLQFHPEVDDTVHGDRMIANFVFGICGCKPSWTMEGYVDDESERLRRQVDDGSVFLLASGGVDSTVAAVLIASALGPGHLQLLHIDNGLMRKNESTEVVEYFKELGLGENLAFVDATEDFLSALEGVIEPEEKRRIIGDTFIEVFNREAKRLGIDDHLLGQGTIYPDTIETGATKRSDTIKTHHNRVPIIEELINEGRVVEPLVELYKVEVRELGEKLGIPDKLVHRHPFPGPGLGVRLLCNNGDDDRLGFDQIEPALTPITERFGLKALALPFRSVGVKADVRAYEHPVMLSGNVSWDKLIQATSTVTADAPGVNRCVWNLATEAPISAHAVAGTVTRERLKLLREADAIVMQAL</sequence>
<dbReference type="InterPro" id="IPR014729">
    <property type="entry name" value="Rossmann-like_a/b/a_fold"/>
</dbReference>
<dbReference type="SUPFAM" id="SSF52402">
    <property type="entry name" value="Adenine nucleotide alpha hydrolases-like"/>
    <property type="match status" value="1"/>
</dbReference>
<feature type="non-terminal residue" evidence="9">
    <location>
        <position position="523"/>
    </location>
</feature>
<organism evidence="9">
    <name type="scientific">marine metagenome</name>
    <dbReference type="NCBI Taxonomy" id="408172"/>
    <lineage>
        <taxon>unclassified sequences</taxon>
        <taxon>metagenomes</taxon>
        <taxon>ecological metagenomes</taxon>
    </lineage>
</organism>
<dbReference type="InterPro" id="IPR017926">
    <property type="entry name" value="GATASE"/>
</dbReference>
<dbReference type="PANTHER" id="PTHR11922:SF2">
    <property type="entry name" value="GMP SYNTHASE [GLUTAMINE-HYDROLYZING]"/>
    <property type="match status" value="1"/>
</dbReference>
<evidence type="ECO:0000256" key="2">
    <source>
        <dbReference type="ARBA" id="ARBA00012746"/>
    </source>
</evidence>
<dbReference type="InterPro" id="IPR029062">
    <property type="entry name" value="Class_I_gatase-like"/>
</dbReference>
<keyword evidence="3" id="KW-0436">Ligase</keyword>
<dbReference type="PROSITE" id="PS51273">
    <property type="entry name" value="GATASE_TYPE_1"/>
    <property type="match status" value="1"/>
</dbReference>
<evidence type="ECO:0000256" key="7">
    <source>
        <dbReference type="ARBA" id="ARBA00022840"/>
    </source>
</evidence>
<keyword evidence="4" id="KW-0547">Nucleotide-binding</keyword>
<gene>
    <name evidence="9" type="ORF">METZ01_LOCUS12135</name>
</gene>
<keyword evidence="5" id="KW-0332">GMP biosynthesis</keyword>
<evidence type="ECO:0000256" key="3">
    <source>
        <dbReference type="ARBA" id="ARBA00022598"/>
    </source>
</evidence>
<evidence type="ECO:0000313" key="9">
    <source>
        <dbReference type="EMBL" id="SUZ59281.1"/>
    </source>
</evidence>
<comment type="pathway">
    <text evidence="1">Purine metabolism; GMP biosynthesis; GMP from XMP (L-Gln route): step 1/1.</text>
</comment>
<dbReference type="EMBL" id="UINC01000668">
    <property type="protein sequence ID" value="SUZ59281.1"/>
    <property type="molecule type" value="Genomic_DNA"/>
</dbReference>
<evidence type="ECO:0000256" key="6">
    <source>
        <dbReference type="ARBA" id="ARBA00022755"/>
    </source>
</evidence>
<dbReference type="Gene3D" id="3.30.300.10">
    <property type="match status" value="1"/>
</dbReference>
<evidence type="ECO:0000256" key="4">
    <source>
        <dbReference type="ARBA" id="ARBA00022741"/>
    </source>
</evidence>
<dbReference type="GO" id="GO:0003921">
    <property type="term" value="F:GMP synthase activity"/>
    <property type="evidence" value="ECO:0007669"/>
    <property type="project" value="InterPro"/>
</dbReference>
<evidence type="ECO:0000259" key="8">
    <source>
        <dbReference type="PROSITE" id="PS51553"/>
    </source>
</evidence>
<dbReference type="SUPFAM" id="SSF54810">
    <property type="entry name" value="GMP synthetase C-terminal dimerisation domain"/>
    <property type="match status" value="1"/>
</dbReference>
<dbReference type="CDD" id="cd01997">
    <property type="entry name" value="GMP_synthase_C"/>
    <property type="match status" value="1"/>
</dbReference>
<dbReference type="Pfam" id="PF00117">
    <property type="entry name" value="GATase"/>
    <property type="match status" value="1"/>
</dbReference>
<dbReference type="AlphaFoldDB" id="A0A381NXE3"/>
<protein>
    <recommendedName>
        <fullName evidence="2">GMP synthase (glutamine-hydrolyzing)</fullName>
        <ecNumber evidence="2">6.3.5.2</ecNumber>
    </recommendedName>
</protein>
<dbReference type="GO" id="GO:0005524">
    <property type="term" value="F:ATP binding"/>
    <property type="evidence" value="ECO:0007669"/>
    <property type="project" value="UniProtKB-KW"/>
</dbReference>
<keyword evidence="7" id="KW-0067">ATP-binding</keyword>
<name>A0A381NXE3_9ZZZZ</name>
<feature type="domain" description="GMPS ATP-PPase" evidence="8">
    <location>
        <begin position="199"/>
        <end position="394"/>
    </location>
</feature>
<proteinExistence type="predicted"/>
<keyword evidence="6" id="KW-0658">Purine biosynthesis</keyword>
<dbReference type="EC" id="6.3.5.2" evidence="2"/>
<reference evidence="9" key="1">
    <citation type="submission" date="2018-05" db="EMBL/GenBank/DDBJ databases">
        <authorList>
            <person name="Lanie J.A."/>
            <person name="Ng W.-L."/>
            <person name="Kazmierczak K.M."/>
            <person name="Andrzejewski T.M."/>
            <person name="Davidsen T.M."/>
            <person name="Wayne K.J."/>
            <person name="Tettelin H."/>
            <person name="Glass J.I."/>
            <person name="Rusch D."/>
            <person name="Podicherti R."/>
            <person name="Tsui H.-C.T."/>
            <person name="Winkler M.E."/>
        </authorList>
    </citation>
    <scope>NUCLEOTIDE SEQUENCE</scope>
</reference>
<dbReference type="InterPro" id="IPR025777">
    <property type="entry name" value="GMPS_ATP_PPase_dom"/>
</dbReference>
<accession>A0A381NXE3</accession>
<dbReference type="GO" id="GO:0005829">
    <property type="term" value="C:cytosol"/>
    <property type="evidence" value="ECO:0007669"/>
    <property type="project" value="TreeGrafter"/>
</dbReference>
<feature type="non-terminal residue" evidence="9">
    <location>
        <position position="1"/>
    </location>
</feature>
<evidence type="ECO:0000256" key="5">
    <source>
        <dbReference type="ARBA" id="ARBA00022749"/>
    </source>
</evidence>
<dbReference type="NCBIfam" id="NF000848">
    <property type="entry name" value="PRK00074.1"/>
    <property type="match status" value="1"/>
</dbReference>
<dbReference type="Gene3D" id="3.40.50.880">
    <property type="match status" value="1"/>
</dbReference>
<dbReference type="Gene3D" id="3.40.50.620">
    <property type="entry name" value="HUPs"/>
    <property type="match status" value="1"/>
</dbReference>